<organism evidence="2 3">
    <name type="scientific">Pseudomonas vanderleydeniana</name>
    <dbReference type="NCBI Taxonomy" id="2745495"/>
    <lineage>
        <taxon>Bacteria</taxon>
        <taxon>Pseudomonadati</taxon>
        <taxon>Pseudomonadota</taxon>
        <taxon>Gammaproteobacteria</taxon>
        <taxon>Pseudomonadales</taxon>
        <taxon>Pseudomonadaceae</taxon>
        <taxon>Pseudomonas</taxon>
    </lineage>
</organism>
<dbReference type="EC" id="2.4.-.-" evidence="2"/>
<reference evidence="2 3" key="1">
    <citation type="journal article" date="2020" name="Microorganisms">
        <title>Reliable Identification of Environmental Pseudomonas Isolates Using the rpoD Gene.</title>
        <authorList>
            <consortium name="The Broad Institute Genome Sequencing Platform"/>
            <person name="Girard L."/>
            <person name="Lood C."/>
            <person name="Rokni-Zadeh H."/>
            <person name="van Noort V."/>
            <person name="Lavigne R."/>
            <person name="De Mot R."/>
        </authorList>
    </citation>
    <scope>NUCLEOTIDE SEQUENCE [LARGE SCALE GENOMIC DNA]</scope>
    <source>
        <strain evidence="2 3">RW8P3</strain>
    </source>
</reference>
<name>A0A9E6PRJ4_9PSED</name>
<keyword evidence="2" id="KW-0808">Transferase</keyword>
<dbReference type="PANTHER" id="PTHR12526">
    <property type="entry name" value="GLYCOSYLTRANSFERASE"/>
    <property type="match status" value="1"/>
</dbReference>
<evidence type="ECO:0000313" key="2">
    <source>
        <dbReference type="EMBL" id="QXI31369.1"/>
    </source>
</evidence>
<dbReference type="PANTHER" id="PTHR12526:SF636">
    <property type="entry name" value="BLL3647 PROTEIN"/>
    <property type="match status" value="1"/>
</dbReference>
<sequence>MWSGGAAYVSVHKVHQQVLSQLDPGSPVETWLLQGEGIPDSSVFGPCREWQLSSAALKGRGLARLMRPWLQGRFLRALQKSNAHVVLLDGIGAARFLLPVIRKLPEIRAVVLFHGQTRFRRADHALFARFPASQLQLAAVSRTLAVSLQTNLQAPAMTLRTALEPEAFLAAAVTREQAREILGVPSDVGPVFGAVGRLVADKGFGCLLEAFSRLSVRYPEARLWIIGEGAERTSLEARIAQFGLGDRVCLPGHIDDAARLFKAFDWLVVPSRAEGLGLIVQEAVLARVPVLLSDLEVFREQLGDAARYVSVDDPSAWAEAMSKAIGQSGLQVANEQSVVLDPQGSWRQFRQGVRALLSTGK</sequence>
<keyword evidence="3" id="KW-1185">Reference proteome</keyword>
<protein>
    <submittedName>
        <fullName evidence="2">Glycosyltransferase</fullName>
        <ecNumber evidence="2">2.4.-.-</ecNumber>
    </submittedName>
</protein>
<dbReference type="Pfam" id="PF00534">
    <property type="entry name" value="Glycos_transf_1"/>
    <property type="match status" value="1"/>
</dbReference>
<dbReference type="Proteomes" id="UP000634530">
    <property type="component" value="Chromosome"/>
</dbReference>
<dbReference type="InterPro" id="IPR001296">
    <property type="entry name" value="Glyco_trans_1"/>
</dbReference>
<evidence type="ECO:0000313" key="3">
    <source>
        <dbReference type="Proteomes" id="UP000634530"/>
    </source>
</evidence>
<reference evidence="2 3" key="2">
    <citation type="journal article" date="2021" name="Microorganisms">
        <title>The Ever-Expanding Pseudomonas Genus: Description of 43 New Species and Partition of the Pseudomonas putida Group.</title>
        <authorList>
            <person name="Girard L."/>
            <person name="Lood C."/>
            <person name="Hofte M."/>
            <person name="Vandamme P."/>
            <person name="Rokni-Zadeh H."/>
            <person name="van Noort V."/>
            <person name="Lavigne R."/>
            <person name="De Mot R."/>
        </authorList>
    </citation>
    <scope>NUCLEOTIDE SEQUENCE [LARGE SCALE GENOMIC DNA]</scope>
    <source>
        <strain evidence="2 3">RW8P3</strain>
    </source>
</reference>
<dbReference type="AlphaFoldDB" id="A0A9E6PRJ4"/>
<accession>A0A9E6PRJ4</accession>
<dbReference type="KEGG" id="pvw:HU752_003405"/>
<gene>
    <name evidence="2" type="ORF">HU752_003405</name>
</gene>
<dbReference type="Gene3D" id="3.40.50.2000">
    <property type="entry name" value="Glycogen Phosphorylase B"/>
    <property type="match status" value="1"/>
</dbReference>
<dbReference type="GO" id="GO:1901135">
    <property type="term" value="P:carbohydrate derivative metabolic process"/>
    <property type="evidence" value="ECO:0007669"/>
    <property type="project" value="UniProtKB-ARBA"/>
</dbReference>
<proteinExistence type="predicted"/>
<dbReference type="SUPFAM" id="SSF53756">
    <property type="entry name" value="UDP-Glycosyltransferase/glycogen phosphorylase"/>
    <property type="match status" value="1"/>
</dbReference>
<feature type="domain" description="Glycosyl transferase family 1" evidence="1">
    <location>
        <begin position="189"/>
        <end position="326"/>
    </location>
</feature>
<dbReference type="GO" id="GO:0016757">
    <property type="term" value="F:glycosyltransferase activity"/>
    <property type="evidence" value="ECO:0007669"/>
    <property type="project" value="UniProtKB-KW"/>
</dbReference>
<evidence type="ECO:0000259" key="1">
    <source>
        <dbReference type="Pfam" id="PF00534"/>
    </source>
</evidence>
<keyword evidence="2" id="KW-0328">Glycosyltransferase</keyword>
<dbReference type="EMBL" id="CP077093">
    <property type="protein sequence ID" value="QXI31369.1"/>
    <property type="molecule type" value="Genomic_DNA"/>
</dbReference>